<dbReference type="InterPro" id="IPR019888">
    <property type="entry name" value="Tscrpt_reg_AsnC-like"/>
</dbReference>
<evidence type="ECO:0000256" key="1">
    <source>
        <dbReference type="ARBA" id="ARBA00023015"/>
    </source>
</evidence>
<dbReference type="InterPro" id="IPR036388">
    <property type="entry name" value="WH-like_DNA-bd_sf"/>
</dbReference>
<dbReference type="PROSITE" id="PS00519">
    <property type="entry name" value="HTH_ASNC_1"/>
    <property type="match status" value="1"/>
</dbReference>
<dbReference type="Pfam" id="PF13404">
    <property type="entry name" value="HTH_AsnC-type"/>
    <property type="match status" value="1"/>
</dbReference>
<dbReference type="GO" id="GO:0043200">
    <property type="term" value="P:response to amino acid"/>
    <property type="evidence" value="ECO:0007669"/>
    <property type="project" value="TreeGrafter"/>
</dbReference>
<keyword evidence="6" id="KW-1185">Reference proteome</keyword>
<accession>A0A371X8W0</accession>
<dbReference type="Gene3D" id="1.10.10.10">
    <property type="entry name" value="Winged helix-like DNA-binding domain superfamily/Winged helix DNA-binding domain"/>
    <property type="match status" value="1"/>
</dbReference>
<gene>
    <name evidence="5" type="ORF">DY251_16680</name>
</gene>
<dbReference type="RefSeq" id="WP_116625049.1">
    <property type="nucleotide sequence ID" value="NZ_QURN01000014.1"/>
</dbReference>
<dbReference type="CDD" id="cd00090">
    <property type="entry name" value="HTH_ARSR"/>
    <property type="match status" value="1"/>
</dbReference>
<feature type="domain" description="HTH asnC-type" evidence="4">
    <location>
        <begin position="2"/>
        <end position="63"/>
    </location>
</feature>
<keyword evidence="3" id="KW-0804">Transcription</keyword>
<keyword evidence="1" id="KW-0805">Transcription regulation</keyword>
<evidence type="ECO:0000259" key="4">
    <source>
        <dbReference type="PROSITE" id="PS50956"/>
    </source>
</evidence>
<sequence length="152" mass="17264">MLDAFDRKLLNLMQTDTRRTAHELSEAVGLSPSACLRRLNKLRETGVIEAEIAVLSPAALGHRLSMVVEVSLERERPDIMSDFKKAMRRTPEVIQCYYVTGEVDFILIVAVQSMSDYEAFTNDFLFNNKNIKRFNTLVVMDRVKVGLAVPIE</sequence>
<dbReference type="InterPro" id="IPR019885">
    <property type="entry name" value="Tscrpt_reg_HTH_AsnC-type_CS"/>
</dbReference>
<name>A0A371X8W0_9HYPH</name>
<organism evidence="5 6">
    <name type="scientific">Mesorhizobium denitrificans</name>
    <dbReference type="NCBI Taxonomy" id="2294114"/>
    <lineage>
        <taxon>Bacteria</taxon>
        <taxon>Pseudomonadati</taxon>
        <taxon>Pseudomonadota</taxon>
        <taxon>Alphaproteobacteria</taxon>
        <taxon>Hyphomicrobiales</taxon>
        <taxon>Phyllobacteriaceae</taxon>
        <taxon>Mesorhizobium</taxon>
    </lineage>
</organism>
<dbReference type="Pfam" id="PF01037">
    <property type="entry name" value="AsnC_trans_reg"/>
    <property type="match status" value="1"/>
</dbReference>
<evidence type="ECO:0000256" key="2">
    <source>
        <dbReference type="ARBA" id="ARBA00023125"/>
    </source>
</evidence>
<dbReference type="AlphaFoldDB" id="A0A371X8W0"/>
<dbReference type="InterPro" id="IPR036390">
    <property type="entry name" value="WH_DNA-bd_sf"/>
</dbReference>
<proteinExistence type="predicted"/>
<evidence type="ECO:0000256" key="3">
    <source>
        <dbReference type="ARBA" id="ARBA00023163"/>
    </source>
</evidence>
<dbReference type="SUPFAM" id="SSF54909">
    <property type="entry name" value="Dimeric alpha+beta barrel"/>
    <property type="match status" value="1"/>
</dbReference>
<dbReference type="SMART" id="SM00344">
    <property type="entry name" value="HTH_ASNC"/>
    <property type="match status" value="1"/>
</dbReference>
<dbReference type="PANTHER" id="PTHR30154:SF34">
    <property type="entry name" value="TRANSCRIPTIONAL REGULATOR AZLB"/>
    <property type="match status" value="1"/>
</dbReference>
<dbReference type="Proteomes" id="UP000262379">
    <property type="component" value="Unassembled WGS sequence"/>
</dbReference>
<protein>
    <submittedName>
        <fullName evidence="5">Lrp/AsnC family transcriptional regulator</fullName>
    </submittedName>
</protein>
<dbReference type="InterPro" id="IPR011008">
    <property type="entry name" value="Dimeric_a/b-barrel"/>
</dbReference>
<dbReference type="SUPFAM" id="SSF46785">
    <property type="entry name" value="Winged helix' DNA-binding domain"/>
    <property type="match status" value="1"/>
</dbReference>
<dbReference type="PANTHER" id="PTHR30154">
    <property type="entry name" value="LEUCINE-RESPONSIVE REGULATORY PROTEIN"/>
    <property type="match status" value="1"/>
</dbReference>
<dbReference type="PROSITE" id="PS50956">
    <property type="entry name" value="HTH_ASNC_2"/>
    <property type="match status" value="1"/>
</dbReference>
<dbReference type="InterPro" id="IPR011991">
    <property type="entry name" value="ArsR-like_HTH"/>
</dbReference>
<evidence type="ECO:0000313" key="6">
    <source>
        <dbReference type="Proteomes" id="UP000262379"/>
    </source>
</evidence>
<dbReference type="InterPro" id="IPR000485">
    <property type="entry name" value="AsnC-type_HTH_dom"/>
</dbReference>
<dbReference type="EMBL" id="QURN01000014">
    <property type="protein sequence ID" value="RFC65677.1"/>
    <property type="molecule type" value="Genomic_DNA"/>
</dbReference>
<dbReference type="GO" id="GO:0006355">
    <property type="term" value="P:regulation of DNA-templated transcription"/>
    <property type="evidence" value="ECO:0007669"/>
    <property type="project" value="UniProtKB-ARBA"/>
</dbReference>
<keyword evidence="2" id="KW-0238">DNA-binding</keyword>
<comment type="caution">
    <text evidence="5">The sequence shown here is derived from an EMBL/GenBank/DDBJ whole genome shotgun (WGS) entry which is preliminary data.</text>
</comment>
<dbReference type="Gene3D" id="3.30.70.920">
    <property type="match status" value="1"/>
</dbReference>
<dbReference type="InterPro" id="IPR019887">
    <property type="entry name" value="Tscrpt_reg_AsnC/Lrp_C"/>
</dbReference>
<dbReference type="GO" id="GO:0043565">
    <property type="term" value="F:sequence-specific DNA binding"/>
    <property type="evidence" value="ECO:0007669"/>
    <property type="project" value="InterPro"/>
</dbReference>
<reference evidence="6" key="1">
    <citation type="submission" date="2018-08" db="EMBL/GenBank/DDBJ databases">
        <authorList>
            <person name="Im W.T."/>
        </authorList>
    </citation>
    <scope>NUCLEOTIDE SEQUENCE [LARGE SCALE GENOMIC DNA]</scope>
    <source>
        <strain evidence="6">LA-28</strain>
    </source>
</reference>
<evidence type="ECO:0000313" key="5">
    <source>
        <dbReference type="EMBL" id="RFC65677.1"/>
    </source>
</evidence>
<dbReference type="PRINTS" id="PR00033">
    <property type="entry name" value="HTHASNC"/>
</dbReference>
<dbReference type="GO" id="GO:0005829">
    <property type="term" value="C:cytosol"/>
    <property type="evidence" value="ECO:0007669"/>
    <property type="project" value="TreeGrafter"/>
</dbReference>